<evidence type="ECO:0000256" key="7">
    <source>
        <dbReference type="ARBA" id="ARBA00022741"/>
    </source>
</evidence>
<dbReference type="SUPFAM" id="SSF52374">
    <property type="entry name" value="Nucleotidylyl transferase"/>
    <property type="match status" value="1"/>
</dbReference>
<protein>
    <recommendedName>
        <fullName evidence="14">Riboflavin biosynthesis protein</fullName>
    </recommendedName>
    <domain>
        <recommendedName>
            <fullName evidence="14">Riboflavin kinase</fullName>
            <ecNumber evidence="14">2.7.1.26</ecNumber>
        </recommendedName>
        <alternativeName>
            <fullName evidence="14">Flavokinase</fullName>
        </alternativeName>
    </domain>
    <domain>
        <recommendedName>
            <fullName evidence="14">FMN adenylyltransferase</fullName>
            <ecNumber evidence="14">2.7.7.2</ecNumber>
        </recommendedName>
        <alternativeName>
            <fullName evidence="14">FAD pyrophosphorylase</fullName>
        </alternativeName>
        <alternativeName>
            <fullName evidence="14">FAD synthase</fullName>
        </alternativeName>
    </domain>
</protein>
<keyword evidence="10 14" id="KW-0067">ATP-binding</keyword>
<dbReference type="PIRSF" id="PIRSF004491">
    <property type="entry name" value="FAD_Synth"/>
    <property type="match status" value="1"/>
</dbReference>
<evidence type="ECO:0000256" key="5">
    <source>
        <dbReference type="ARBA" id="ARBA00022679"/>
    </source>
</evidence>
<dbReference type="Pfam" id="PF01687">
    <property type="entry name" value="Flavokinase"/>
    <property type="match status" value="1"/>
</dbReference>
<dbReference type="CDD" id="cd02064">
    <property type="entry name" value="FAD_synthetase_N"/>
    <property type="match status" value="1"/>
</dbReference>
<dbReference type="InterPro" id="IPR023468">
    <property type="entry name" value="Riboflavin_kinase"/>
</dbReference>
<organism evidence="16 17">
    <name type="scientific">Lapidilactobacillus achengensis</name>
    <dbReference type="NCBI Taxonomy" id="2486000"/>
    <lineage>
        <taxon>Bacteria</taxon>
        <taxon>Bacillati</taxon>
        <taxon>Bacillota</taxon>
        <taxon>Bacilli</taxon>
        <taxon>Lactobacillales</taxon>
        <taxon>Lactobacillaceae</taxon>
        <taxon>Lapidilactobacillus</taxon>
    </lineage>
</organism>
<comment type="catalytic activity">
    <reaction evidence="12 14">
        <text>riboflavin + ATP = FMN + ADP + H(+)</text>
        <dbReference type="Rhea" id="RHEA:14357"/>
        <dbReference type="ChEBI" id="CHEBI:15378"/>
        <dbReference type="ChEBI" id="CHEBI:30616"/>
        <dbReference type="ChEBI" id="CHEBI:57986"/>
        <dbReference type="ChEBI" id="CHEBI:58210"/>
        <dbReference type="ChEBI" id="CHEBI:456216"/>
        <dbReference type="EC" id="2.7.1.26"/>
    </reaction>
</comment>
<evidence type="ECO:0000256" key="13">
    <source>
        <dbReference type="ARBA" id="ARBA00049494"/>
    </source>
</evidence>
<keyword evidence="11" id="KW-0511">Multifunctional enzyme</keyword>
<evidence type="ECO:0000256" key="4">
    <source>
        <dbReference type="ARBA" id="ARBA00022643"/>
    </source>
</evidence>
<dbReference type="InterPro" id="IPR023465">
    <property type="entry name" value="Riboflavin_kinase_dom_sf"/>
</dbReference>
<evidence type="ECO:0000313" key="17">
    <source>
        <dbReference type="Proteomes" id="UP001596310"/>
    </source>
</evidence>
<evidence type="ECO:0000256" key="6">
    <source>
        <dbReference type="ARBA" id="ARBA00022695"/>
    </source>
</evidence>
<evidence type="ECO:0000256" key="1">
    <source>
        <dbReference type="ARBA" id="ARBA00004726"/>
    </source>
</evidence>
<comment type="catalytic activity">
    <reaction evidence="13 14">
        <text>FMN + ATP + H(+) = FAD + diphosphate</text>
        <dbReference type="Rhea" id="RHEA:17237"/>
        <dbReference type="ChEBI" id="CHEBI:15378"/>
        <dbReference type="ChEBI" id="CHEBI:30616"/>
        <dbReference type="ChEBI" id="CHEBI:33019"/>
        <dbReference type="ChEBI" id="CHEBI:57692"/>
        <dbReference type="ChEBI" id="CHEBI:58210"/>
        <dbReference type="EC" id="2.7.7.2"/>
    </reaction>
</comment>
<dbReference type="Gene3D" id="3.40.50.620">
    <property type="entry name" value="HUPs"/>
    <property type="match status" value="1"/>
</dbReference>
<evidence type="ECO:0000313" key="16">
    <source>
        <dbReference type="EMBL" id="MFC6315104.1"/>
    </source>
</evidence>
<dbReference type="SUPFAM" id="SSF82114">
    <property type="entry name" value="Riboflavin kinase-like"/>
    <property type="match status" value="1"/>
</dbReference>
<dbReference type="InterPro" id="IPR015864">
    <property type="entry name" value="FAD_synthase"/>
</dbReference>
<comment type="similarity">
    <text evidence="14">Belongs to the ribF family.</text>
</comment>
<keyword evidence="8 14" id="KW-0418">Kinase</keyword>
<evidence type="ECO:0000256" key="10">
    <source>
        <dbReference type="ARBA" id="ARBA00022840"/>
    </source>
</evidence>
<evidence type="ECO:0000256" key="8">
    <source>
        <dbReference type="ARBA" id="ARBA00022777"/>
    </source>
</evidence>
<sequence>MEVIHLSYPFQATKIDLRPKVMALGFFDGVHRGHQAVIKTALAAGQAAGLPVAVMTFDKYPGIVFQKVDAADFTYLSTLERKIELMAGLGVDYLYVVDFTSQVGHLTPQDFVDQFLVGLGVHVAVAGFDYTYGPKTIADMAHLPAYAKDRFEIIEVPQQQLLAHKISSSAIRDALASGQVETANHLLGYVYQTSGIVVHGEARGRTLGYPTANIRTTHGERLPGVGIYTTEILVQGRWYPSMTSIGRNVTFGADHPLTVECNIFDFDQDIYGETVKLRWHHYLRGEVKFTGAAGLVAQLQKDAQQSRAFLAAPKG</sequence>
<keyword evidence="7 14" id="KW-0547">Nucleotide-binding</keyword>
<evidence type="ECO:0000256" key="14">
    <source>
        <dbReference type="PIRNR" id="PIRNR004491"/>
    </source>
</evidence>
<dbReference type="Pfam" id="PF06574">
    <property type="entry name" value="FAD_syn"/>
    <property type="match status" value="1"/>
</dbReference>
<feature type="domain" description="Riboflavin kinase" evidence="15">
    <location>
        <begin position="186"/>
        <end position="311"/>
    </location>
</feature>
<proteinExistence type="inferred from homology"/>
<keyword evidence="4 14" id="KW-0288">FMN</keyword>
<evidence type="ECO:0000259" key="15">
    <source>
        <dbReference type="SMART" id="SM00904"/>
    </source>
</evidence>
<reference evidence="17" key="1">
    <citation type="journal article" date="2019" name="Int. J. Syst. Evol. Microbiol.">
        <title>The Global Catalogue of Microorganisms (GCM) 10K type strain sequencing project: providing services to taxonomists for standard genome sequencing and annotation.</title>
        <authorList>
            <consortium name="The Broad Institute Genomics Platform"/>
            <consortium name="The Broad Institute Genome Sequencing Center for Infectious Disease"/>
            <person name="Wu L."/>
            <person name="Ma J."/>
        </authorList>
    </citation>
    <scope>NUCLEOTIDE SEQUENCE [LARGE SCALE GENOMIC DNA]</scope>
    <source>
        <strain evidence="17">CCM 8897</strain>
    </source>
</reference>
<dbReference type="PANTHER" id="PTHR22749">
    <property type="entry name" value="RIBOFLAVIN KINASE/FMN ADENYLYLTRANSFERASE"/>
    <property type="match status" value="1"/>
</dbReference>
<evidence type="ECO:0000256" key="9">
    <source>
        <dbReference type="ARBA" id="ARBA00022827"/>
    </source>
</evidence>
<keyword evidence="9 14" id="KW-0274">FAD</keyword>
<evidence type="ECO:0000256" key="11">
    <source>
        <dbReference type="ARBA" id="ARBA00023268"/>
    </source>
</evidence>
<gene>
    <name evidence="16" type="primary">ribF</name>
    <name evidence="16" type="ORF">ACFQHW_05900</name>
</gene>
<keyword evidence="6 14" id="KW-0548">Nucleotidyltransferase</keyword>
<comment type="caution">
    <text evidence="16">The sequence shown here is derived from an EMBL/GenBank/DDBJ whole genome shotgun (WGS) entry which is preliminary data.</text>
</comment>
<evidence type="ECO:0000256" key="3">
    <source>
        <dbReference type="ARBA" id="ARBA00022630"/>
    </source>
</evidence>
<dbReference type="Proteomes" id="UP001596310">
    <property type="component" value="Unassembled WGS sequence"/>
</dbReference>
<dbReference type="EC" id="2.7.7.2" evidence="14"/>
<evidence type="ECO:0000256" key="12">
    <source>
        <dbReference type="ARBA" id="ARBA00047880"/>
    </source>
</evidence>
<dbReference type="RefSeq" id="WP_125596189.1">
    <property type="nucleotide sequence ID" value="NZ_JBHSSM010000015.1"/>
</dbReference>
<evidence type="ECO:0000256" key="2">
    <source>
        <dbReference type="ARBA" id="ARBA00005201"/>
    </source>
</evidence>
<dbReference type="PANTHER" id="PTHR22749:SF6">
    <property type="entry name" value="RIBOFLAVIN KINASE"/>
    <property type="match status" value="1"/>
</dbReference>
<name>A0ABW1UQQ1_9LACO</name>
<dbReference type="InterPro" id="IPR014729">
    <property type="entry name" value="Rossmann-like_a/b/a_fold"/>
</dbReference>
<dbReference type="EC" id="2.7.1.26" evidence="14"/>
<dbReference type="SMART" id="SM00904">
    <property type="entry name" value="Flavokinase"/>
    <property type="match status" value="1"/>
</dbReference>
<dbReference type="NCBIfam" id="TIGR00083">
    <property type="entry name" value="ribF"/>
    <property type="match status" value="1"/>
</dbReference>
<comment type="pathway">
    <text evidence="2 14">Cofactor biosynthesis; FMN biosynthesis; FMN from riboflavin (ATP route): step 1/1.</text>
</comment>
<accession>A0ABW1UQQ1</accession>
<dbReference type="GO" id="GO:0003919">
    <property type="term" value="F:FMN adenylyltransferase activity"/>
    <property type="evidence" value="ECO:0007669"/>
    <property type="project" value="UniProtKB-EC"/>
</dbReference>
<dbReference type="InterPro" id="IPR015865">
    <property type="entry name" value="Riboflavin_kinase_bac/euk"/>
</dbReference>
<dbReference type="InterPro" id="IPR002606">
    <property type="entry name" value="Riboflavin_kinase_bac"/>
</dbReference>
<dbReference type="GO" id="GO:0008531">
    <property type="term" value="F:riboflavin kinase activity"/>
    <property type="evidence" value="ECO:0007669"/>
    <property type="project" value="UniProtKB-EC"/>
</dbReference>
<keyword evidence="3 14" id="KW-0285">Flavoprotein</keyword>
<comment type="pathway">
    <text evidence="1 14">Cofactor biosynthesis; FAD biosynthesis; FAD from FMN: step 1/1.</text>
</comment>
<keyword evidence="5 14" id="KW-0808">Transferase</keyword>
<dbReference type="Gene3D" id="2.40.30.30">
    <property type="entry name" value="Riboflavin kinase-like"/>
    <property type="match status" value="1"/>
</dbReference>
<dbReference type="EMBL" id="JBHSSM010000015">
    <property type="protein sequence ID" value="MFC6315104.1"/>
    <property type="molecule type" value="Genomic_DNA"/>
</dbReference>
<keyword evidence="17" id="KW-1185">Reference proteome</keyword>